<keyword evidence="7" id="KW-0319">Glycerol metabolism</keyword>
<dbReference type="Proteomes" id="UP000530928">
    <property type="component" value="Unassembled WGS sequence"/>
</dbReference>
<dbReference type="AlphaFoldDB" id="A0A7W0HNQ0"/>
<keyword evidence="8" id="KW-0443">Lipid metabolism</keyword>
<dbReference type="Pfam" id="PF03007">
    <property type="entry name" value="WS_DGAT_cat"/>
    <property type="match status" value="1"/>
</dbReference>
<keyword evidence="6 13" id="KW-0808">Transferase</keyword>
<evidence type="ECO:0000256" key="7">
    <source>
        <dbReference type="ARBA" id="ARBA00022798"/>
    </source>
</evidence>
<dbReference type="GO" id="GO:0019432">
    <property type="term" value="P:triglyceride biosynthetic process"/>
    <property type="evidence" value="ECO:0007669"/>
    <property type="project" value="UniProtKB-UniPathway"/>
</dbReference>
<sequence length="443" mass="47216">MRPPIERVTSADLTMRAISARGRVPQHLGAVLVLDECDPGATARLLAERAALVPGLRRRLEPVPPGCGRPIWVDDGSFDARRHVRRVACPEPGDEGALLDLAIDIVLRPLASDLPLWSATVVTGLTDSAVAVVIVADHVLTDGIGGLAVLARLLDGAGPVDDVPGFATAHPAQPPGRPPLRALIADAWRDRWQAVRGLPGHVRQLGAAAGGGEAAKLTAARRCSLLRPTGPRREVRVVRADVATLKAAAHRYGGTLNDAILTQVAGALHQLLARRGERVEEMCVVIPAALSRTEHLGNLVNPVLVTVPGAGEPARRLVRTVTAMSAARAVASRPSLIAQLGPAFRLLARLGVHRWWMAHQRFMHTLVTNVHGPDEAMFLGGVRIREMIAIPVSENGNMPVTFAVLSYAGTAMISVIADPEALPDLPQLMEELREQVTVVCSRD</sequence>
<name>A0A7W0HNQ0_9ACTN</name>
<evidence type="ECO:0000259" key="12">
    <source>
        <dbReference type="Pfam" id="PF06974"/>
    </source>
</evidence>
<keyword evidence="5" id="KW-0444">Lipid biosynthesis</keyword>
<dbReference type="GO" id="GO:0005886">
    <property type="term" value="C:plasma membrane"/>
    <property type="evidence" value="ECO:0007669"/>
    <property type="project" value="TreeGrafter"/>
</dbReference>
<dbReference type="GO" id="GO:0051701">
    <property type="term" value="P:biological process involved in interaction with host"/>
    <property type="evidence" value="ECO:0007669"/>
    <property type="project" value="TreeGrafter"/>
</dbReference>
<dbReference type="EMBL" id="JACDUR010000001">
    <property type="protein sequence ID" value="MBA2890049.1"/>
    <property type="molecule type" value="Genomic_DNA"/>
</dbReference>
<evidence type="ECO:0000256" key="2">
    <source>
        <dbReference type="ARBA" id="ARBA00005189"/>
    </source>
</evidence>
<evidence type="ECO:0000256" key="9">
    <source>
        <dbReference type="ARBA" id="ARBA00023315"/>
    </source>
</evidence>
<dbReference type="PANTHER" id="PTHR31650">
    <property type="entry name" value="O-ACYLTRANSFERASE (WSD1-LIKE) FAMILY PROTEIN"/>
    <property type="match status" value="1"/>
</dbReference>
<dbReference type="Pfam" id="PF06974">
    <property type="entry name" value="WS_DGAT_C"/>
    <property type="match status" value="1"/>
</dbReference>
<dbReference type="InterPro" id="IPR004255">
    <property type="entry name" value="O-acyltransferase_WSD1_N"/>
</dbReference>
<evidence type="ECO:0000256" key="10">
    <source>
        <dbReference type="ARBA" id="ARBA00048109"/>
    </source>
</evidence>
<dbReference type="GO" id="GO:0071731">
    <property type="term" value="P:response to nitric oxide"/>
    <property type="evidence" value="ECO:0007669"/>
    <property type="project" value="TreeGrafter"/>
</dbReference>
<dbReference type="RefSeq" id="WP_181608777.1">
    <property type="nucleotide sequence ID" value="NZ_BAABAM010000001.1"/>
</dbReference>
<comment type="similarity">
    <text evidence="3">Belongs to the long-chain O-acyltransferase family.</text>
</comment>
<evidence type="ECO:0000256" key="6">
    <source>
        <dbReference type="ARBA" id="ARBA00022679"/>
    </source>
</evidence>
<dbReference type="PANTHER" id="PTHR31650:SF1">
    <property type="entry name" value="WAX ESTER SYNTHASE_DIACYLGLYCEROL ACYLTRANSFERASE 4-RELATED"/>
    <property type="match status" value="1"/>
</dbReference>
<dbReference type="UniPathway" id="UPA00282"/>
<organism evidence="13 14">
    <name type="scientific">Nonomuraea soli</name>
    <dbReference type="NCBI Taxonomy" id="1032476"/>
    <lineage>
        <taxon>Bacteria</taxon>
        <taxon>Bacillati</taxon>
        <taxon>Actinomycetota</taxon>
        <taxon>Actinomycetes</taxon>
        <taxon>Streptosporangiales</taxon>
        <taxon>Streptosporangiaceae</taxon>
        <taxon>Nonomuraea</taxon>
    </lineage>
</organism>
<dbReference type="GO" id="GO:0006071">
    <property type="term" value="P:glycerol metabolic process"/>
    <property type="evidence" value="ECO:0007669"/>
    <property type="project" value="UniProtKB-KW"/>
</dbReference>
<gene>
    <name evidence="13" type="ORF">HNR30_001384</name>
</gene>
<comment type="pathway">
    <text evidence="2">Lipid metabolism.</text>
</comment>
<evidence type="ECO:0000256" key="1">
    <source>
        <dbReference type="ARBA" id="ARBA00004771"/>
    </source>
</evidence>
<comment type="pathway">
    <text evidence="1">Glycerolipid metabolism; triacylglycerol biosynthesis.</text>
</comment>
<reference evidence="13 14" key="1">
    <citation type="submission" date="2020-07" db="EMBL/GenBank/DDBJ databases">
        <title>Genomic Encyclopedia of Type Strains, Phase IV (KMG-IV): sequencing the most valuable type-strain genomes for metagenomic binning, comparative biology and taxonomic classification.</title>
        <authorList>
            <person name="Goeker M."/>
        </authorList>
    </citation>
    <scope>NUCLEOTIDE SEQUENCE [LARGE SCALE GENOMIC DNA]</scope>
    <source>
        <strain evidence="13 14">DSM 45533</strain>
    </source>
</reference>
<dbReference type="GO" id="GO:0004144">
    <property type="term" value="F:diacylglycerol O-acyltransferase activity"/>
    <property type="evidence" value="ECO:0007669"/>
    <property type="project" value="UniProtKB-EC"/>
</dbReference>
<dbReference type="GO" id="GO:0001666">
    <property type="term" value="P:response to hypoxia"/>
    <property type="evidence" value="ECO:0007669"/>
    <property type="project" value="TreeGrafter"/>
</dbReference>
<comment type="caution">
    <text evidence="13">The sequence shown here is derived from an EMBL/GenBank/DDBJ whole genome shotgun (WGS) entry which is preliminary data.</text>
</comment>
<evidence type="ECO:0000313" key="13">
    <source>
        <dbReference type="EMBL" id="MBA2890049.1"/>
    </source>
</evidence>
<dbReference type="InterPro" id="IPR045034">
    <property type="entry name" value="O-acyltransferase_WSD1-like"/>
</dbReference>
<evidence type="ECO:0000256" key="3">
    <source>
        <dbReference type="ARBA" id="ARBA00009587"/>
    </source>
</evidence>
<evidence type="ECO:0000256" key="4">
    <source>
        <dbReference type="ARBA" id="ARBA00013244"/>
    </source>
</evidence>
<feature type="domain" description="O-acyltransferase WSD1-like N-terminal" evidence="11">
    <location>
        <begin position="22"/>
        <end position="259"/>
    </location>
</feature>
<comment type="catalytic activity">
    <reaction evidence="10">
        <text>an acyl-CoA + a 1,2-diacyl-sn-glycerol = a triacyl-sn-glycerol + CoA</text>
        <dbReference type="Rhea" id="RHEA:10868"/>
        <dbReference type="ChEBI" id="CHEBI:17815"/>
        <dbReference type="ChEBI" id="CHEBI:57287"/>
        <dbReference type="ChEBI" id="CHEBI:58342"/>
        <dbReference type="ChEBI" id="CHEBI:64615"/>
        <dbReference type="EC" id="2.3.1.20"/>
    </reaction>
</comment>
<dbReference type="EC" id="2.3.1.20" evidence="4"/>
<keyword evidence="14" id="KW-1185">Reference proteome</keyword>
<keyword evidence="9 13" id="KW-0012">Acyltransferase</keyword>
<protein>
    <recommendedName>
        <fullName evidence="4">diacylglycerol O-acyltransferase</fullName>
        <ecNumber evidence="4">2.3.1.20</ecNumber>
    </recommendedName>
</protein>
<feature type="domain" description="O-acyltransferase WSD1 C-terminal" evidence="12">
    <location>
        <begin position="297"/>
        <end position="435"/>
    </location>
</feature>
<dbReference type="InterPro" id="IPR009721">
    <property type="entry name" value="O-acyltransferase_WSD1_C"/>
</dbReference>
<evidence type="ECO:0000313" key="14">
    <source>
        <dbReference type="Proteomes" id="UP000530928"/>
    </source>
</evidence>
<evidence type="ECO:0000256" key="5">
    <source>
        <dbReference type="ARBA" id="ARBA00022516"/>
    </source>
</evidence>
<evidence type="ECO:0000256" key="8">
    <source>
        <dbReference type="ARBA" id="ARBA00023098"/>
    </source>
</evidence>
<accession>A0A7W0HNQ0</accession>
<evidence type="ECO:0000259" key="11">
    <source>
        <dbReference type="Pfam" id="PF03007"/>
    </source>
</evidence>
<proteinExistence type="inferred from homology"/>